<organism evidence="2 3">
    <name type="scientific">Paenibacillus lactis 154</name>
    <dbReference type="NCBI Taxonomy" id="743719"/>
    <lineage>
        <taxon>Bacteria</taxon>
        <taxon>Bacillati</taxon>
        <taxon>Bacillota</taxon>
        <taxon>Bacilli</taxon>
        <taxon>Bacillales</taxon>
        <taxon>Paenibacillaceae</taxon>
        <taxon>Paenibacillus</taxon>
    </lineage>
</organism>
<dbReference type="EMBL" id="AGIP01000002">
    <property type="protein sequence ID" value="EHB67048.1"/>
    <property type="molecule type" value="Genomic_DNA"/>
</dbReference>
<gene>
    <name evidence="2" type="ORF">PaelaDRAFT_1272</name>
</gene>
<dbReference type="AlphaFoldDB" id="G4HAT9"/>
<evidence type="ECO:0000313" key="3">
    <source>
        <dbReference type="Proteomes" id="UP000003891"/>
    </source>
</evidence>
<accession>G4HAT9</accession>
<name>G4HAT9_9BACL</name>
<evidence type="ECO:0000313" key="2">
    <source>
        <dbReference type="EMBL" id="EHB67048.1"/>
    </source>
</evidence>
<reference evidence="2 3" key="1">
    <citation type="submission" date="2011-09" db="EMBL/GenBank/DDBJ databases">
        <title>The draft genome of Paenibacillus lactis 154.</title>
        <authorList>
            <consortium name="US DOE Joint Genome Institute (JGI-PGF)"/>
            <person name="Lucas S."/>
            <person name="Han J."/>
            <person name="Lapidus A."/>
            <person name="Cheng J.-F."/>
            <person name="Goodwin L."/>
            <person name="Pitluck S."/>
            <person name="Peters L."/>
            <person name="Land M.L."/>
            <person name="Hauser L."/>
            <person name="Siebers A."/>
            <person name="Thelen M."/>
            <person name="Hugenholtz P."/>
            <person name="Allgaier M."/>
            <person name="Woyke T.J."/>
        </authorList>
    </citation>
    <scope>NUCLEOTIDE SEQUENCE [LARGE SCALE GENOMIC DNA]</scope>
    <source>
        <strain evidence="2 3">154</strain>
    </source>
</reference>
<proteinExistence type="predicted"/>
<sequence length="195" mass="21702">MAHADYDRTVPQREQSLSIYIAMIGNGQDREGAKGSSICPIAPLLMLARIRPVEQINIFSKKNEKQSALSLPLRKSEGLCCSCPRYLVPLFDSHARSRLILKMGIRHHHGQDPKRPSFAGATSNFSPRKDPRHFGSTSFSVIRYSKSFMYVPSACRKIIPIAKSPPVPRTIAISRLSPPARVISRSGFGTRSPFK</sequence>
<dbReference type="Proteomes" id="UP000003891">
    <property type="component" value="Unassembled WGS sequence"/>
</dbReference>
<evidence type="ECO:0000256" key="1">
    <source>
        <dbReference type="SAM" id="MobiDB-lite"/>
    </source>
</evidence>
<protein>
    <submittedName>
        <fullName evidence="2">Uncharacterized protein</fullName>
    </submittedName>
</protein>
<feature type="region of interest" description="Disordered" evidence="1">
    <location>
        <begin position="108"/>
        <end position="130"/>
    </location>
</feature>